<reference evidence="4 5" key="1">
    <citation type="submission" date="2019-05" db="EMBL/GenBank/DDBJ databases">
        <title>Sporisorium graminicola CBS 10092 draft sequencing and annotation.</title>
        <authorList>
            <person name="Solano-Gonzalez S."/>
            <person name="Caddick M.X."/>
            <person name="Darby A."/>
        </authorList>
    </citation>
    <scope>NUCLEOTIDE SEQUENCE [LARGE SCALE GENOMIC DNA]</scope>
    <source>
        <strain evidence="4 5">CBS 10092</strain>
    </source>
</reference>
<name>A0A4U7KUH0_9BASI</name>
<dbReference type="KEGG" id="sgra:EX895_002637"/>
<feature type="region of interest" description="Disordered" evidence="3">
    <location>
        <begin position="488"/>
        <end position="517"/>
    </location>
</feature>
<dbReference type="InterPro" id="IPR051222">
    <property type="entry name" value="PPR/CCM1_RNA-binding"/>
</dbReference>
<dbReference type="PROSITE" id="PS51375">
    <property type="entry name" value="PPR"/>
    <property type="match status" value="1"/>
</dbReference>
<evidence type="ECO:0000256" key="2">
    <source>
        <dbReference type="PROSITE-ProRule" id="PRU00708"/>
    </source>
</evidence>
<evidence type="ECO:0000313" key="4">
    <source>
        <dbReference type="EMBL" id="TKY88285.1"/>
    </source>
</evidence>
<keyword evidence="5" id="KW-1185">Reference proteome</keyword>
<dbReference type="Pfam" id="PF01535">
    <property type="entry name" value="PPR"/>
    <property type="match status" value="2"/>
</dbReference>
<dbReference type="PANTHER" id="PTHR47942">
    <property type="entry name" value="TETRATRICOPEPTIDE REPEAT (TPR)-LIKE SUPERFAMILY PROTEIN-RELATED"/>
    <property type="match status" value="1"/>
</dbReference>
<dbReference type="Proteomes" id="UP000306050">
    <property type="component" value="Chromosome SGRAM_16"/>
</dbReference>
<feature type="region of interest" description="Disordered" evidence="3">
    <location>
        <begin position="78"/>
        <end position="98"/>
    </location>
</feature>
<gene>
    <name evidence="4" type="ORF">EX895_002637</name>
</gene>
<feature type="compositionally biased region" description="Basic and acidic residues" evidence="3">
    <location>
        <begin position="329"/>
        <end position="350"/>
    </location>
</feature>
<dbReference type="InterPro" id="IPR002885">
    <property type="entry name" value="PPR_rpt"/>
</dbReference>
<feature type="region of interest" description="Disordered" evidence="3">
    <location>
        <begin position="329"/>
        <end position="376"/>
    </location>
</feature>
<sequence>MSDIRGEQRRLLAQLQHAQDVSDSARGRILKSELEEWDHVVSPKLLNAAISHIGRSLRSVGLDEIDQVLDQLLTYEANEQSRRSTSPHDGSPPYSAGTLDHLRTAILSPTVRSALSKKRGKQRQPDFPDRAIYNTILDIITRTVHRSATNRHPTSEQAQAYGQEEEDVLSKFAEEQLESHSAELHASIATKLRRFDLNADAVPLHADALERADRLFHSVLERMQRRSGIEPDGITFNIMVTMYCLLGRWEMVHRVIRAASDKGALRIDCINNVLGHWLVRGPASRNAPRNDQVSDANAIDSALEVYRQLRQNLVHAELTSQHSSIPYGRREVGTYDASGRDKDSSSRDEVLGPLAWPDRDQEPSNHSARSSSMPSKSDAVEAILGVANLPLDLIPDEITHSLMISSLTREGRFADALSVFKDLVSTPVRRINKDTDPKANSTETEEKKMKPTLAIFDSFFRGFSRHGRPSRATRFDAQAPENSTWALVTSTEGSEAEQVAKPEASQQQQQSKDGPHAQQLQMWRIETFQEIFDAFLHFEPDVSQVLGERGRRHGQGARRQGAKRHISTPFGWLTLAEKRRLDGLRRSPSTNQLFWILTAIRRVSHDDASWSLAMWDKVKDKFEPEPRSSSSKLAWAGFRLDNRLRRVLDHLNARLSQEPDAEQG</sequence>
<protein>
    <submittedName>
        <fullName evidence="4">Uncharacterized protein</fullName>
    </submittedName>
</protein>
<evidence type="ECO:0000256" key="3">
    <source>
        <dbReference type="SAM" id="MobiDB-lite"/>
    </source>
</evidence>
<evidence type="ECO:0000256" key="1">
    <source>
        <dbReference type="ARBA" id="ARBA00022737"/>
    </source>
</evidence>
<accession>A0A4U7KUH0</accession>
<proteinExistence type="predicted"/>
<dbReference type="GeneID" id="40725532"/>
<dbReference type="NCBIfam" id="TIGR00756">
    <property type="entry name" value="PPR"/>
    <property type="match status" value="1"/>
</dbReference>
<organism evidence="4 5">
    <name type="scientific">Sporisorium graminicola</name>
    <dbReference type="NCBI Taxonomy" id="280036"/>
    <lineage>
        <taxon>Eukaryota</taxon>
        <taxon>Fungi</taxon>
        <taxon>Dikarya</taxon>
        <taxon>Basidiomycota</taxon>
        <taxon>Ustilaginomycotina</taxon>
        <taxon>Ustilaginomycetes</taxon>
        <taxon>Ustilaginales</taxon>
        <taxon>Ustilaginaceae</taxon>
        <taxon>Sporisorium</taxon>
    </lineage>
</organism>
<evidence type="ECO:0000313" key="5">
    <source>
        <dbReference type="Proteomes" id="UP000306050"/>
    </source>
</evidence>
<feature type="compositionally biased region" description="Polar residues" evidence="3">
    <location>
        <begin position="364"/>
        <end position="375"/>
    </location>
</feature>
<dbReference type="RefSeq" id="XP_029740270.1">
    <property type="nucleotide sequence ID" value="XM_029883235.1"/>
</dbReference>
<dbReference type="EMBL" id="SRRM01000009">
    <property type="protein sequence ID" value="TKY88285.1"/>
    <property type="molecule type" value="Genomic_DNA"/>
</dbReference>
<dbReference type="PANTHER" id="PTHR47942:SF82">
    <property type="entry name" value="PENTACOTRIPEPTIDE-REPEAT REGION OF PRORP DOMAIN-CONTAINING PROTEIN"/>
    <property type="match status" value="1"/>
</dbReference>
<feature type="repeat" description="PPR" evidence="2">
    <location>
        <begin position="396"/>
        <end position="430"/>
    </location>
</feature>
<dbReference type="InterPro" id="IPR011990">
    <property type="entry name" value="TPR-like_helical_dom_sf"/>
</dbReference>
<dbReference type="OrthoDB" id="1908178at2759"/>
<keyword evidence="1" id="KW-0677">Repeat</keyword>
<dbReference type="Gene3D" id="1.25.40.10">
    <property type="entry name" value="Tetratricopeptide repeat domain"/>
    <property type="match status" value="1"/>
</dbReference>
<comment type="caution">
    <text evidence="4">The sequence shown here is derived from an EMBL/GenBank/DDBJ whole genome shotgun (WGS) entry which is preliminary data.</text>
</comment>
<dbReference type="AlphaFoldDB" id="A0A4U7KUH0"/>